<dbReference type="Proteomes" id="UP000298381">
    <property type="component" value="Unassembled WGS sequence"/>
</dbReference>
<keyword evidence="1" id="KW-0812">Transmembrane</keyword>
<dbReference type="EMBL" id="SRIB01000010">
    <property type="protein sequence ID" value="TFZ39710.1"/>
    <property type="molecule type" value="Genomic_DNA"/>
</dbReference>
<feature type="transmembrane region" description="Helical" evidence="1">
    <location>
        <begin position="64"/>
        <end position="82"/>
    </location>
</feature>
<evidence type="ECO:0000313" key="2">
    <source>
        <dbReference type="EMBL" id="TFZ39710.1"/>
    </source>
</evidence>
<accession>A0A4Z0D1T2</accession>
<keyword evidence="3" id="KW-1185">Reference proteome</keyword>
<keyword evidence="1" id="KW-0472">Membrane</keyword>
<feature type="transmembrane region" description="Helical" evidence="1">
    <location>
        <begin position="32"/>
        <end position="52"/>
    </location>
</feature>
<organism evidence="2 3">
    <name type="scientific">Soehngenia longivitae</name>
    <dbReference type="NCBI Taxonomy" id="2562294"/>
    <lineage>
        <taxon>Bacteria</taxon>
        <taxon>Bacillati</taxon>
        <taxon>Bacillota</taxon>
        <taxon>Tissierellia</taxon>
        <taxon>Tissierellales</taxon>
        <taxon>Tissierellaceae</taxon>
        <taxon>Soehngenia</taxon>
    </lineage>
</organism>
<comment type="caution">
    <text evidence="2">The sequence shown here is derived from an EMBL/GenBank/DDBJ whole genome shotgun (WGS) entry which is preliminary data.</text>
</comment>
<protein>
    <submittedName>
        <fullName evidence="2">Uncharacterized protein</fullName>
    </submittedName>
</protein>
<sequence>MESNMILVYFLIGFMVFFLEIGFALKESKFTGLILPITFLIIAIYNYLPVIINGAEFTDEVRTLVTVGLVGFIVSTIVYLTIRMRKKGGK</sequence>
<dbReference type="AlphaFoldDB" id="A0A4Z0D1T2"/>
<name>A0A4Z0D1T2_9FIRM</name>
<keyword evidence="1" id="KW-1133">Transmembrane helix</keyword>
<dbReference type="RefSeq" id="WP_135271478.1">
    <property type="nucleotide sequence ID" value="NZ_SRIB01000010.1"/>
</dbReference>
<proteinExistence type="predicted"/>
<reference evidence="2 3" key="1">
    <citation type="submission" date="2019-03" db="EMBL/GenBank/DDBJ databases">
        <title>Draft genome sequence data and analysis of a Fermenting Bacterium, Soehngenia longevitae strain 1933PT, isolated from petroleum reservoir in Azerbaijan.</title>
        <authorList>
            <person name="Grouzdev D.S."/>
            <person name="Bidzhieva S.K."/>
            <person name="Sokolova D.S."/>
            <person name="Tourova T.P."/>
            <person name="Poltaraus A.B."/>
            <person name="Nazina T.N."/>
        </authorList>
    </citation>
    <scope>NUCLEOTIDE SEQUENCE [LARGE SCALE GENOMIC DNA]</scope>
    <source>
        <strain evidence="2 3">1933P</strain>
    </source>
</reference>
<evidence type="ECO:0000313" key="3">
    <source>
        <dbReference type="Proteomes" id="UP000298381"/>
    </source>
</evidence>
<feature type="transmembrane region" description="Helical" evidence="1">
    <location>
        <begin position="6"/>
        <end position="25"/>
    </location>
</feature>
<gene>
    <name evidence="2" type="ORF">E4100_07795</name>
</gene>
<evidence type="ECO:0000256" key="1">
    <source>
        <dbReference type="SAM" id="Phobius"/>
    </source>
</evidence>